<dbReference type="PRINTS" id="PR01036">
    <property type="entry name" value="TCRTETB"/>
</dbReference>
<comment type="caution">
    <text evidence="10">The sequence shown here is derived from an EMBL/GenBank/DDBJ whole genome shotgun (WGS) entry which is preliminary data.</text>
</comment>
<feature type="transmembrane region" description="Helical" evidence="8">
    <location>
        <begin position="262"/>
        <end position="280"/>
    </location>
</feature>
<dbReference type="RefSeq" id="WP_008104908.1">
    <property type="nucleotide sequence ID" value="NZ_FOSD01000004.1"/>
</dbReference>
<dbReference type="PANTHER" id="PTHR42718:SF46">
    <property type="entry name" value="BLR6921 PROTEIN"/>
    <property type="match status" value="1"/>
</dbReference>
<dbReference type="Gene3D" id="1.20.1720.10">
    <property type="entry name" value="Multidrug resistance protein D"/>
    <property type="match status" value="1"/>
</dbReference>
<feature type="transmembrane region" description="Helical" evidence="8">
    <location>
        <begin position="45"/>
        <end position="69"/>
    </location>
</feature>
<evidence type="ECO:0000256" key="3">
    <source>
        <dbReference type="ARBA" id="ARBA00022475"/>
    </source>
</evidence>
<evidence type="ECO:0000256" key="2">
    <source>
        <dbReference type="ARBA" id="ARBA00022448"/>
    </source>
</evidence>
<dbReference type="Pfam" id="PF07690">
    <property type="entry name" value="MFS_1"/>
    <property type="match status" value="1"/>
</dbReference>
<keyword evidence="2 8" id="KW-0813">Transport</keyword>
<evidence type="ECO:0000256" key="8">
    <source>
        <dbReference type="HAMAP-Rule" id="MF_01577"/>
    </source>
</evidence>
<feature type="transmembrane region" description="Helical" evidence="8">
    <location>
        <begin position="163"/>
        <end position="185"/>
    </location>
</feature>
<feature type="transmembrane region" description="Helical" evidence="8">
    <location>
        <begin position="76"/>
        <end position="96"/>
    </location>
</feature>
<evidence type="ECO:0000256" key="6">
    <source>
        <dbReference type="ARBA" id="ARBA00022989"/>
    </source>
</evidence>
<keyword evidence="3 8" id="KW-1003">Cell membrane</keyword>
<evidence type="ECO:0000256" key="5">
    <source>
        <dbReference type="ARBA" id="ARBA00022692"/>
    </source>
</evidence>
<keyword evidence="7 8" id="KW-0472">Membrane</keyword>
<feature type="transmembrane region" description="Helical" evidence="8">
    <location>
        <begin position="393"/>
        <end position="418"/>
    </location>
</feature>
<dbReference type="InterPro" id="IPR023721">
    <property type="entry name" value="Multi-R_MdtD"/>
</dbReference>
<dbReference type="InterPro" id="IPR004638">
    <property type="entry name" value="EmrB-like"/>
</dbReference>
<feature type="transmembrane region" description="Helical" evidence="8">
    <location>
        <begin position="135"/>
        <end position="157"/>
    </location>
</feature>
<evidence type="ECO:0000259" key="9">
    <source>
        <dbReference type="PROSITE" id="PS50850"/>
    </source>
</evidence>
<keyword evidence="6 8" id="KW-1133">Transmembrane helix</keyword>
<feature type="transmembrane region" description="Helical" evidence="8">
    <location>
        <begin position="197"/>
        <end position="214"/>
    </location>
</feature>
<dbReference type="InterPro" id="IPR020846">
    <property type="entry name" value="MFS_dom"/>
</dbReference>
<dbReference type="Gene3D" id="1.20.1250.20">
    <property type="entry name" value="MFS general substrate transporter like domains"/>
    <property type="match status" value="1"/>
</dbReference>
<feature type="transmembrane region" description="Helical" evidence="8">
    <location>
        <begin position="430"/>
        <end position="450"/>
    </location>
</feature>
<dbReference type="SUPFAM" id="SSF103473">
    <property type="entry name" value="MFS general substrate transporter"/>
    <property type="match status" value="1"/>
</dbReference>
<reference evidence="10 11" key="1">
    <citation type="submission" date="2016-10" db="EMBL/GenBank/DDBJ databases">
        <authorList>
            <person name="Varghese N."/>
            <person name="Submissions S."/>
        </authorList>
    </citation>
    <scope>NUCLEOTIDE SEQUENCE [LARGE SCALE GENOMIC DNA]</scope>
    <source>
        <strain evidence="10 11">YR512</strain>
    </source>
</reference>
<protein>
    <recommendedName>
        <fullName evidence="8">Putative multidrug resistance protein MdtD</fullName>
    </recommendedName>
</protein>
<keyword evidence="5 8" id="KW-0812">Transmembrane</keyword>
<name>A0A1I3WTT9_9GAMM</name>
<evidence type="ECO:0000256" key="7">
    <source>
        <dbReference type="ARBA" id="ARBA00023136"/>
    </source>
</evidence>
<keyword evidence="11" id="KW-1185">Reference proteome</keyword>
<feature type="transmembrane region" description="Helical" evidence="8">
    <location>
        <begin position="12"/>
        <end position="33"/>
    </location>
</feature>
<dbReference type="InterPro" id="IPR011701">
    <property type="entry name" value="MFS"/>
</dbReference>
<organism evidence="10 11">
    <name type="scientific">Candidatus Pantoea symbiotica</name>
    <dbReference type="NCBI Taxonomy" id="1884370"/>
    <lineage>
        <taxon>Bacteria</taxon>
        <taxon>Pseudomonadati</taxon>
        <taxon>Pseudomonadota</taxon>
        <taxon>Gammaproteobacteria</taxon>
        <taxon>Enterobacterales</taxon>
        <taxon>Erwiniaceae</taxon>
        <taxon>Pantoea</taxon>
    </lineage>
</organism>
<feature type="transmembrane region" description="Helical" evidence="8">
    <location>
        <begin position="226"/>
        <end position="242"/>
    </location>
</feature>
<gene>
    <name evidence="8" type="primary">mdtD</name>
    <name evidence="10" type="ORF">SAMN05518863_104406</name>
</gene>
<evidence type="ECO:0000256" key="4">
    <source>
        <dbReference type="ARBA" id="ARBA00022519"/>
    </source>
</evidence>
<proteinExistence type="inferred from homology"/>
<feature type="transmembrane region" description="Helical" evidence="8">
    <location>
        <begin position="286"/>
        <end position="308"/>
    </location>
</feature>
<evidence type="ECO:0000313" key="10">
    <source>
        <dbReference type="EMBL" id="SFK10935.1"/>
    </source>
</evidence>
<accession>A0A1I3WTT9</accession>
<comment type="similarity">
    <text evidence="8">Belongs to the major facilitator superfamily. TCR/Tet family.</text>
</comment>
<dbReference type="PROSITE" id="PS50850">
    <property type="entry name" value="MFS"/>
    <property type="match status" value="1"/>
</dbReference>
<dbReference type="Proteomes" id="UP000198841">
    <property type="component" value="Unassembled WGS sequence"/>
</dbReference>
<comment type="subcellular location">
    <subcellularLocation>
        <location evidence="1 8">Cell membrane</location>
        <topology evidence="1 8">Multi-pass membrane protein</topology>
    </subcellularLocation>
</comment>
<feature type="transmembrane region" description="Helical" evidence="8">
    <location>
        <begin position="102"/>
        <end position="123"/>
    </location>
</feature>
<feature type="domain" description="Major facilitator superfamily (MFS) profile" evidence="9">
    <location>
        <begin position="11"/>
        <end position="457"/>
    </location>
</feature>
<dbReference type="InterPro" id="IPR036259">
    <property type="entry name" value="MFS_trans_sf"/>
</dbReference>
<dbReference type="NCBIfam" id="TIGR00711">
    <property type="entry name" value="efflux_EmrB"/>
    <property type="match status" value="1"/>
</dbReference>
<evidence type="ECO:0000313" key="11">
    <source>
        <dbReference type="Proteomes" id="UP000198841"/>
    </source>
</evidence>
<dbReference type="CDD" id="cd17503">
    <property type="entry name" value="MFS_LmrB_MDR_like"/>
    <property type="match status" value="1"/>
</dbReference>
<dbReference type="HAMAP" id="MF_01577">
    <property type="entry name" value="MFS_MdtD"/>
    <property type="match status" value="1"/>
</dbReference>
<sequence>MNTQNATVRWQLWIVAFGFFMQALDTTIVNTAIPSMARDLNVSPLNMHSVIVSYVLTVAITLPISGWLADRFGVRNIFFCAIVLFSIGSLLCAFSTTLDELIMARVVQGIGGAMMVPVGRLTVMKIVPREQYMSAMTFVTTPGQIGPLLGPALGGILVQYASWHWIFLINIPVGIIGAIATLTLMPNYTMQTRRFDFLGFVLLAVGMATLTLALDGQRSSGGSPLLLGLLILVGVFSLLFYLMHGRNNDNALFSLKLFDNRIYSIGLLGSFTGRIGSGMLPFMTPIFLQVGLGYSPFHAGLMMIPMVLGNMGTKRVVVRIVNLFGYRNALVGATLALALVVLLFPLVALLGWIWLLPVVLLMQGMVNAIRFSSMNTLTLKELPDELASSGNSLLSMIMQLSMSIGVTVAGLLLGAFGHGVVTDSAAAHQTFIYTYLCMALVIALPAFVFWRVPKDVSKNVDLRGRSKG</sequence>
<dbReference type="NCBIfam" id="NF007799">
    <property type="entry name" value="PRK10504.1"/>
    <property type="match status" value="1"/>
</dbReference>
<evidence type="ECO:0000256" key="1">
    <source>
        <dbReference type="ARBA" id="ARBA00004651"/>
    </source>
</evidence>
<dbReference type="EMBL" id="FOSD01000004">
    <property type="protein sequence ID" value="SFK10935.1"/>
    <property type="molecule type" value="Genomic_DNA"/>
</dbReference>
<dbReference type="PANTHER" id="PTHR42718">
    <property type="entry name" value="MAJOR FACILITATOR SUPERFAMILY MULTIDRUG TRANSPORTER MFSC"/>
    <property type="match status" value="1"/>
</dbReference>
<feature type="transmembrane region" description="Helical" evidence="8">
    <location>
        <begin position="329"/>
        <end position="347"/>
    </location>
</feature>
<keyword evidence="4" id="KW-0997">Cell inner membrane</keyword>